<dbReference type="Gene3D" id="3.40.1390.30">
    <property type="entry name" value="NIF3 (NGG1p interacting factor 3)-like"/>
    <property type="match status" value="1"/>
</dbReference>
<keyword evidence="4 5" id="KW-0479">Metal-binding</keyword>
<dbReference type="InterPro" id="IPR017221">
    <property type="entry name" value="DUF34/NIF3_bac"/>
</dbReference>
<feature type="binding site" evidence="6">
    <location>
        <position position="337"/>
    </location>
    <ligand>
        <name>a divalent metal cation</name>
        <dbReference type="ChEBI" id="CHEBI:60240"/>
        <label>1</label>
    </ligand>
</feature>
<evidence type="ECO:0000256" key="2">
    <source>
        <dbReference type="ARBA" id="ARBA00011643"/>
    </source>
</evidence>
<dbReference type="STRING" id="638301.HMPREF0444_0363"/>
<dbReference type="GO" id="GO:0046872">
    <property type="term" value="F:metal ion binding"/>
    <property type="evidence" value="ECO:0007669"/>
    <property type="project" value="UniProtKB-UniRule"/>
</dbReference>
<accession>C8NEL8</accession>
<gene>
    <name evidence="7" type="ORF">HMPREF0444_0363</name>
</gene>
<organism evidence="7 8">
    <name type="scientific">Granulicatella adiacens ATCC 49175</name>
    <dbReference type="NCBI Taxonomy" id="638301"/>
    <lineage>
        <taxon>Bacteria</taxon>
        <taxon>Bacillati</taxon>
        <taxon>Bacillota</taxon>
        <taxon>Bacilli</taxon>
        <taxon>Lactobacillales</taxon>
        <taxon>Carnobacteriaceae</taxon>
        <taxon>Granulicatella</taxon>
    </lineage>
</organism>
<feature type="binding site" evidence="6">
    <location>
        <position position="66"/>
    </location>
    <ligand>
        <name>a divalent metal cation</name>
        <dbReference type="ChEBI" id="CHEBI:60240"/>
        <label>1</label>
    </ligand>
</feature>
<reference evidence="7 8" key="1">
    <citation type="submission" date="2009-08" db="EMBL/GenBank/DDBJ databases">
        <authorList>
            <person name="Muzny D."/>
            <person name="Qin X."/>
            <person name="Deng J."/>
            <person name="Jiang H."/>
            <person name="Liu Y."/>
            <person name="Qu J."/>
            <person name="Song X.-Z."/>
            <person name="Zhang L."/>
            <person name="Thornton R."/>
            <person name="Coyle M."/>
            <person name="Francisco L."/>
            <person name="Jackson L."/>
            <person name="Javaid M."/>
            <person name="Korchina V."/>
            <person name="Kovar C."/>
            <person name="Mata R."/>
            <person name="Mathew T."/>
            <person name="Ngo R."/>
            <person name="Nguyen L."/>
            <person name="Nguyen N."/>
            <person name="Okwuonu G."/>
            <person name="Ongeri F."/>
            <person name="Pham C."/>
            <person name="Simmons D."/>
            <person name="Wilczek-Boney K."/>
            <person name="Hale W."/>
            <person name="Jakkamsetti A."/>
            <person name="Pham P."/>
            <person name="Ruth R."/>
            <person name="San Lucas F."/>
            <person name="Warren J."/>
            <person name="Zhang J."/>
            <person name="Zhao Z."/>
            <person name="Zhou C."/>
            <person name="Zhu D."/>
            <person name="Lee S."/>
            <person name="Bess C."/>
            <person name="Blankenburg K."/>
            <person name="Forbes L."/>
            <person name="Fu Q."/>
            <person name="Gubbala S."/>
            <person name="Hirani K."/>
            <person name="Jayaseelan J.C."/>
            <person name="Lara F."/>
            <person name="Munidasa M."/>
            <person name="Palculict T."/>
            <person name="Patil S."/>
            <person name="Pu L.-L."/>
            <person name="Saada N."/>
            <person name="Tang L."/>
            <person name="Weissenberger G."/>
            <person name="Zhu Y."/>
            <person name="Hemphill L."/>
            <person name="Shang Y."/>
            <person name="Youmans B."/>
            <person name="Ayvaz T."/>
            <person name="Ross M."/>
            <person name="Santibanez J."/>
            <person name="Aqrawi P."/>
            <person name="Gross S."/>
            <person name="Joshi V."/>
            <person name="Fowler G."/>
            <person name="Nazareth L."/>
            <person name="Reid J."/>
            <person name="Worley K."/>
            <person name="Petrosino J."/>
            <person name="Highlander S."/>
            <person name="Gibbs R."/>
        </authorList>
    </citation>
    <scope>NUCLEOTIDE SEQUENCE [LARGE SCALE GENOMIC DNA]</scope>
    <source>
        <strain evidence="7 8">ATCC 49175</strain>
    </source>
</reference>
<dbReference type="PANTHER" id="PTHR13799:SF14">
    <property type="entry name" value="GTP CYCLOHYDROLASE 1 TYPE 2 HOMOLOG"/>
    <property type="match status" value="1"/>
</dbReference>
<dbReference type="PANTHER" id="PTHR13799">
    <property type="entry name" value="NGG1 INTERACTING FACTOR 3"/>
    <property type="match status" value="1"/>
</dbReference>
<dbReference type="HOGENOM" id="CLU_037423_1_0_9"/>
<dbReference type="EMBL" id="ACKZ01000009">
    <property type="protein sequence ID" value="EEW37850.1"/>
    <property type="molecule type" value="Genomic_DNA"/>
</dbReference>
<dbReference type="Proteomes" id="UP000005926">
    <property type="component" value="Unassembled WGS sequence"/>
</dbReference>
<keyword evidence="8" id="KW-1185">Reference proteome</keyword>
<proteinExistence type="inferred from homology"/>
<dbReference type="GO" id="GO:0005737">
    <property type="term" value="C:cytoplasm"/>
    <property type="evidence" value="ECO:0007669"/>
    <property type="project" value="TreeGrafter"/>
</dbReference>
<feature type="binding site" evidence="6">
    <location>
        <position position="334"/>
    </location>
    <ligand>
        <name>a divalent metal cation</name>
        <dbReference type="ChEBI" id="CHEBI:60240"/>
        <label>1</label>
    </ligand>
</feature>
<evidence type="ECO:0000313" key="7">
    <source>
        <dbReference type="EMBL" id="EEW37850.1"/>
    </source>
</evidence>
<feature type="binding site" evidence="6">
    <location>
        <position position="104"/>
    </location>
    <ligand>
        <name>a divalent metal cation</name>
        <dbReference type="ChEBI" id="CHEBI:60240"/>
        <label>1</label>
    </ligand>
</feature>
<dbReference type="NCBIfam" id="TIGR00486">
    <property type="entry name" value="YbgI_SA1388"/>
    <property type="match status" value="1"/>
</dbReference>
<dbReference type="GeneID" id="78411366"/>
<evidence type="ECO:0000256" key="5">
    <source>
        <dbReference type="PIRNR" id="PIRNR037489"/>
    </source>
</evidence>
<evidence type="ECO:0000256" key="6">
    <source>
        <dbReference type="PIRSR" id="PIRSR602678-1"/>
    </source>
</evidence>
<dbReference type="Gene3D" id="3.30.70.120">
    <property type="match status" value="1"/>
</dbReference>
<protein>
    <recommendedName>
        <fullName evidence="3 5">GTP cyclohydrolase 1 type 2 homolog</fullName>
    </recommendedName>
</protein>
<dbReference type="AlphaFoldDB" id="C8NEL8"/>
<dbReference type="SUPFAM" id="SSF102705">
    <property type="entry name" value="NIF3 (NGG1p interacting factor 3)-like"/>
    <property type="match status" value="1"/>
</dbReference>
<feature type="binding site" evidence="6">
    <location>
        <position position="65"/>
    </location>
    <ligand>
        <name>a divalent metal cation</name>
        <dbReference type="ChEBI" id="CHEBI:60240"/>
        <label>1</label>
    </ligand>
</feature>
<dbReference type="Pfam" id="PF01784">
    <property type="entry name" value="DUF34_NIF3"/>
    <property type="match status" value="1"/>
</dbReference>
<evidence type="ECO:0000313" key="8">
    <source>
        <dbReference type="Proteomes" id="UP000005926"/>
    </source>
</evidence>
<dbReference type="InterPro" id="IPR015867">
    <property type="entry name" value="N-reg_PII/ATP_PRibTrfase_C"/>
</dbReference>
<evidence type="ECO:0000256" key="1">
    <source>
        <dbReference type="ARBA" id="ARBA00006964"/>
    </source>
</evidence>
<evidence type="ECO:0000256" key="3">
    <source>
        <dbReference type="ARBA" id="ARBA00022112"/>
    </source>
</evidence>
<sequence length="381" mass="42119">MPTVRDVVSRFEKRVPKSLSVPKDPIGLHFGDWNQEVKVIMTTLDIRPSVIEEAIAKNVDLIIAHHPPIFRPVALFDLTVPQNKMFQQILKHDIAVYAAHTNLDVVKGGVNDWLADELLLTDVTVMSPTTTIPSVKVITYVPKNNAEKVLEAMFEAGAGAIGDNYKDCAFQTSGVGQFTPVKGANPAIGSLNKPEFVEEVKLEVVCSEEVLSDVLKSLRASHPYEEPAIDVFSLKNAGKTLGFGRVGNLPKAMTGDEFIAFVTERFKLKGLRYVPSRVNPDGLISRVAVMGGSGGNYYLDALKNGADAFVTGDIFYHTAHDIQETSLFLVDAGHHIEVVCRKQLAKWAREWKEENNWDVTVIESETFTDPFEFYKAGEENA</sequence>
<dbReference type="InterPro" id="IPR036069">
    <property type="entry name" value="DUF34/NIF3_sf"/>
</dbReference>
<dbReference type="PIRSF" id="PIRSF037489">
    <property type="entry name" value="UCP037489_NIF3_YqfO"/>
    <property type="match status" value="1"/>
</dbReference>
<evidence type="ECO:0000256" key="4">
    <source>
        <dbReference type="ARBA" id="ARBA00022723"/>
    </source>
</evidence>
<name>C8NEL8_9LACT</name>
<comment type="subunit">
    <text evidence="2">Homohexamer.</text>
</comment>
<dbReference type="RefSeq" id="WP_005605411.1">
    <property type="nucleotide sequence ID" value="NZ_CP102283.1"/>
</dbReference>
<comment type="caution">
    <text evidence="7">The sequence shown here is derived from an EMBL/GenBank/DDBJ whole genome shotgun (WGS) entry which is preliminary data.</text>
</comment>
<dbReference type="InterPro" id="IPR002678">
    <property type="entry name" value="DUF34/NIF3"/>
</dbReference>
<comment type="similarity">
    <text evidence="1 5">Belongs to the GTP cyclohydrolase I type 2/NIF3 family.</text>
</comment>
<dbReference type="eggNOG" id="COG0327">
    <property type="taxonomic scope" value="Bacteria"/>
</dbReference>
<dbReference type="FunFam" id="3.40.1390.30:FF:000001">
    <property type="entry name" value="GTP cyclohydrolase 1 type 2"/>
    <property type="match status" value="1"/>
</dbReference>